<sequence>MVPSKIPEVDIERVLSYVQPFVAQHLDAHSSTSTKRPFVLCLTGLQGSGKSTWTDALVTALQQNFNYNTINLSLDDLYLDHDELLNVRKGNPSNQLLQARGQPGTHDIALSLAFFESLKNTSGDTLIPSFDKSKFNGEGGRAPQESWRRVPVGTKVDVVVFEGWCVGFQPLTDEVIKERWNEASQARTTKYPIQTLRDHTIEDLLHVNNNLRRYSEVFMGPQHSDYLIHLDTDDLVNVYEWRIQQEHALWQVKSQGMTDDEVVRFVKGYMPAYELYLDQLRHGFFRSHAGCEEKGQLSVILDRERNIVRMEKVSS</sequence>
<evidence type="ECO:0000256" key="2">
    <source>
        <dbReference type="ARBA" id="ARBA00004496"/>
    </source>
</evidence>
<name>A0AAD6C1E5_9EURO</name>
<evidence type="ECO:0000256" key="6">
    <source>
        <dbReference type="ARBA" id="ARBA00022777"/>
    </source>
</evidence>
<evidence type="ECO:0000313" key="11">
    <source>
        <dbReference type="Proteomes" id="UP001213681"/>
    </source>
</evidence>
<dbReference type="EMBL" id="JAPVEA010000008">
    <property type="protein sequence ID" value="KAJ5440078.1"/>
    <property type="molecule type" value="Genomic_DNA"/>
</dbReference>
<dbReference type="GeneID" id="81604701"/>
<dbReference type="FunFam" id="3.40.50.300:FF:001691">
    <property type="entry name" value="Probable ATP-dependent kinase TDA10"/>
    <property type="match status" value="1"/>
</dbReference>
<keyword evidence="6" id="KW-0418">Kinase</keyword>
<reference evidence="10" key="1">
    <citation type="submission" date="2022-12" db="EMBL/GenBank/DDBJ databases">
        <authorList>
            <person name="Petersen C."/>
        </authorList>
    </citation>
    <scope>NUCLEOTIDE SEQUENCE</scope>
    <source>
        <strain evidence="10">IBT 16125</strain>
    </source>
</reference>
<gene>
    <name evidence="10" type="ORF">N7458_011076</name>
</gene>
<comment type="subcellular location">
    <subcellularLocation>
        <location evidence="2">Cytoplasm</location>
    </subcellularLocation>
    <subcellularLocation>
        <location evidence="1">Nucleus</location>
    </subcellularLocation>
</comment>
<dbReference type="GO" id="GO:0016301">
    <property type="term" value="F:kinase activity"/>
    <property type="evidence" value="ECO:0007669"/>
    <property type="project" value="UniProtKB-KW"/>
</dbReference>
<proteinExistence type="inferred from homology"/>
<comment type="similarity">
    <text evidence="9">Belongs to the GLYK kinase family.</text>
</comment>
<keyword evidence="11" id="KW-1185">Reference proteome</keyword>
<keyword evidence="5" id="KW-0547">Nucleotide-binding</keyword>
<evidence type="ECO:0008006" key="12">
    <source>
        <dbReference type="Google" id="ProtNLM"/>
    </source>
</evidence>
<organism evidence="10 11">
    <name type="scientific">Penicillium daleae</name>
    <dbReference type="NCBI Taxonomy" id="63821"/>
    <lineage>
        <taxon>Eukaryota</taxon>
        <taxon>Fungi</taxon>
        <taxon>Dikarya</taxon>
        <taxon>Ascomycota</taxon>
        <taxon>Pezizomycotina</taxon>
        <taxon>Eurotiomycetes</taxon>
        <taxon>Eurotiomycetidae</taxon>
        <taxon>Eurotiales</taxon>
        <taxon>Aspergillaceae</taxon>
        <taxon>Penicillium</taxon>
    </lineage>
</organism>
<evidence type="ECO:0000256" key="1">
    <source>
        <dbReference type="ARBA" id="ARBA00004123"/>
    </source>
</evidence>
<dbReference type="PANTHER" id="PTHR10285">
    <property type="entry name" value="URIDINE KINASE"/>
    <property type="match status" value="1"/>
</dbReference>
<dbReference type="Gene3D" id="3.40.50.300">
    <property type="entry name" value="P-loop containing nucleotide triphosphate hydrolases"/>
    <property type="match status" value="1"/>
</dbReference>
<comment type="caution">
    <text evidence="10">The sequence shown here is derived from an EMBL/GenBank/DDBJ whole genome shotgun (WGS) entry which is preliminary data.</text>
</comment>
<dbReference type="GO" id="GO:0005634">
    <property type="term" value="C:nucleus"/>
    <property type="evidence" value="ECO:0007669"/>
    <property type="project" value="UniProtKB-SubCell"/>
</dbReference>
<keyword evidence="4" id="KW-0808">Transferase</keyword>
<dbReference type="AlphaFoldDB" id="A0AAD6C1E5"/>
<keyword evidence="7" id="KW-0067">ATP-binding</keyword>
<dbReference type="InterPro" id="IPR027417">
    <property type="entry name" value="P-loop_NTPase"/>
</dbReference>
<dbReference type="GO" id="GO:0005524">
    <property type="term" value="F:ATP binding"/>
    <property type="evidence" value="ECO:0007669"/>
    <property type="project" value="UniProtKB-KW"/>
</dbReference>
<evidence type="ECO:0000256" key="3">
    <source>
        <dbReference type="ARBA" id="ARBA00022490"/>
    </source>
</evidence>
<dbReference type="Proteomes" id="UP001213681">
    <property type="component" value="Unassembled WGS sequence"/>
</dbReference>
<evidence type="ECO:0000256" key="8">
    <source>
        <dbReference type="ARBA" id="ARBA00023242"/>
    </source>
</evidence>
<dbReference type="SUPFAM" id="SSF52540">
    <property type="entry name" value="P-loop containing nucleoside triphosphate hydrolases"/>
    <property type="match status" value="1"/>
</dbReference>
<evidence type="ECO:0000256" key="7">
    <source>
        <dbReference type="ARBA" id="ARBA00022840"/>
    </source>
</evidence>
<reference evidence="10" key="2">
    <citation type="journal article" date="2023" name="IMA Fungus">
        <title>Comparative genomic study of the Penicillium genus elucidates a diverse pangenome and 15 lateral gene transfer events.</title>
        <authorList>
            <person name="Petersen C."/>
            <person name="Sorensen T."/>
            <person name="Nielsen M.R."/>
            <person name="Sondergaard T.E."/>
            <person name="Sorensen J.L."/>
            <person name="Fitzpatrick D.A."/>
            <person name="Frisvad J.C."/>
            <person name="Nielsen K.L."/>
        </authorList>
    </citation>
    <scope>NUCLEOTIDE SEQUENCE</scope>
    <source>
        <strain evidence="10">IBT 16125</strain>
    </source>
</reference>
<evidence type="ECO:0000256" key="5">
    <source>
        <dbReference type="ARBA" id="ARBA00022741"/>
    </source>
</evidence>
<keyword evidence="3" id="KW-0963">Cytoplasm</keyword>
<keyword evidence="8" id="KW-0539">Nucleus</keyword>
<protein>
    <recommendedName>
        <fullName evidence="12">P-loop containing nucleoside triphosphate hydrolase protein</fullName>
    </recommendedName>
</protein>
<evidence type="ECO:0000256" key="4">
    <source>
        <dbReference type="ARBA" id="ARBA00022679"/>
    </source>
</evidence>
<accession>A0AAD6C1E5</accession>
<evidence type="ECO:0000313" key="10">
    <source>
        <dbReference type="EMBL" id="KAJ5440078.1"/>
    </source>
</evidence>
<dbReference type="RefSeq" id="XP_056763307.1">
    <property type="nucleotide sequence ID" value="XM_056914458.1"/>
</dbReference>
<evidence type="ECO:0000256" key="9">
    <source>
        <dbReference type="ARBA" id="ARBA00061312"/>
    </source>
</evidence>
<dbReference type="GO" id="GO:0005737">
    <property type="term" value="C:cytoplasm"/>
    <property type="evidence" value="ECO:0007669"/>
    <property type="project" value="UniProtKB-SubCell"/>
</dbReference>